<evidence type="ECO:0000313" key="3">
    <source>
        <dbReference type="Proteomes" id="UP001154078"/>
    </source>
</evidence>
<dbReference type="OrthoDB" id="6750366at2759"/>
<name>A0A9P0FCT3_BRAAE</name>
<reference evidence="2" key="1">
    <citation type="submission" date="2021-12" db="EMBL/GenBank/DDBJ databases">
        <authorList>
            <person name="King R."/>
        </authorList>
    </citation>
    <scope>NUCLEOTIDE SEQUENCE</scope>
</reference>
<dbReference type="Proteomes" id="UP001154078">
    <property type="component" value="Chromosome 2"/>
</dbReference>
<organism evidence="2 3">
    <name type="scientific">Brassicogethes aeneus</name>
    <name type="common">Rape pollen beetle</name>
    <name type="synonym">Meligethes aeneus</name>
    <dbReference type="NCBI Taxonomy" id="1431903"/>
    <lineage>
        <taxon>Eukaryota</taxon>
        <taxon>Metazoa</taxon>
        <taxon>Ecdysozoa</taxon>
        <taxon>Arthropoda</taxon>
        <taxon>Hexapoda</taxon>
        <taxon>Insecta</taxon>
        <taxon>Pterygota</taxon>
        <taxon>Neoptera</taxon>
        <taxon>Endopterygota</taxon>
        <taxon>Coleoptera</taxon>
        <taxon>Polyphaga</taxon>
        <taxon>Cucujiformia</taxon>
        <taxon>Nitidulidae</taxon>
        <taxon>Meligethinae</taxon>
        <taxon>Brassicogethes</taxon>
    </lineage>
</organism>
<sequence>MGLLVDVPKAGFGNTNDGNTSRKFFNEPECSSRITGINLDLIRRFKVILEVISSGYSIDAEKYDAYALETAKMYKDLYGWHPMSPTVHKVLIHGALIISNAIVPIENLSEEAAEVRNEHLRQYRLNFVRKFSRIKCNRDILNRLLLSSDPYLSSCRPRQHKKTKPFLKEAVNLIIADKPPLPQTENESYEDKEEETTDEEEEEAGEEEDEDDEEEHEADEEEDEQFV</sequence>
<feature type="compositionally biased region" description="Acidic residues" evidence="1">
    <location>
        <begin position="187"/>
        <end position="227"/>
    </location>
</feature>
<dbReference type="EMBL" id="OV121133">
    <property type="protein sequence ID" value="CAH0550888.1"/>
    <property type="molecule type" value="Genomic_DNA"/>
</dbReference>
<evidence type="ECO:0000313" key="2">
    <source>
        <dbReference type="EMBL" id="CAH0550888.1"/>
    </source>
</evidence>
<feature type="region of interest" description="Disordered" evidence="1">
    <location>
        <begin position="175"/>
        <end position="227"/>
    </location>
</feature>
<evidence type="ECO:0000256" key="1">
    <source>
        <dbReference type="SAM" id="MobiDB-lite"/>
    </source>
</evidence>
<dbReference type="AlphaFoldDB" id="A0A9P0FCT3"/>
<keyword evidence="3" id="KW-1185">Reference proteome</keyword>
<proteinExistence type="predicted"/>
<accession>A0A9P0FCT3</accession>
<gene>
    <name evidence="2" type="ORF">MELIAE_LOCUS3606</name>
</gene>
<protein>
    <submittedName>
        <fullName evidence="2">Uncharacterized protein</fullName>
    </submittedName>
</protein>